<evidence type="ECO:0000313" key="13">
    <source>
        <dbReference type="Proteomes" id="UP000617402"/>
    </source>
</evidence>
<dbReference type="PANTHER" id="PTHR30570:SF1">
    <property type="entry name" value="PHOSPHATE-BINDING PROTEIN PSTS"/>
    <property type="match status" value="1"/>
</dbReference>
<evidence type="ECO:0000256" key="10">
    <source>
        <dbReference type="RuleBase" id="RU367119"/>
    </source>
</evidence>
<evidence type="ECO:0000256" key="3">
    <source>
        <dbReference type="ARBA" id="ARBA00008725"/>
    </source>
</evidence>
<dbReference type="InterPro" id="IPR011862">
    <property type="entry name" value="Phos-bd"/>
</dbReference>
<feature type="signal peptide" evidence="10">
    <location>
        <begin position="1"/>
        <end position="24"/>
    </location>
</feature>
<keyword evidence="5 10" id="KW-0813">Transport</keyword>
<organism evidence="12 13">
    <name type="scientific">Heliobacterium chlorum</name>
    <dbReference type="NCBI Taxonomy" id="2698"/>
    <lineage>
        <taxon>Bacteria</taxon>
        <taxon>Bacillati</taxon>
        <taxon>Bacillota</taxon>
        <taxon>Clostridia</taxon>
        <taxon>Eubacteriales</taxon>
        <taxon>Heliobacteriaceae</taxon>
        <taxon>Heliobacterium</taxon>
    </lineage>
</organism>
<reference evidence="12 13" key="1">
    <citation type="submission" date="2020-07" db="EMBL/GenBank/DDBJ databases">
        <title>Draft whole-genome sequence of Heliobacterium chlorum DSM 3682, type strain.</title>
        <authorList>
            <person name="Kyndt J.A."/>
            <person name="Meyer T.E."/>
            <person name="Imhoff J.F."/>
        </authorList>
    </citation>
    <scope>NUCLEOTIDE SEQUENCE [LARGE SCALE GENOMIC DNA]</scope>
    <source>
        <strain evidence="12 13">DSM 3682</strain>
    </source>
</reference>
<keyword evidence="6 10" id="KW-0592">Phosphate transport</keyword>
<name>A0ABR7T018_HELCL</name>
<evidence type="ECO:0000256" key="4">
    <source>
        <dbReference type="ARBA" id="ARBA00011529"/>
    </source>
</evidence>
<keyword evidence="9 10" id="KW-0449">Lipoprotein</keyword>
<evidence type="ECO:0000256" key="6">
    <source>
        <dbReference type="ARBA" id="ARBA00022592"/>
    </source>
</evidence>
<dbReference type="PANTHER" id="PTHR30570">
    <property type="entry name" value="PERIPLASMIC PHOSPHATE BINDING COMPONENT OF PHOSPHATE ABC TRANSPORTER"/>
    <property type="match status" value="1"/>
</dbReference>
<protein>
    <recommendedName>
        <fullName evidence="10">Phosphate-binding protein</fullName>
    </recommendedName>
</protein>
<accession>A0ABR7T018</accession>
<dbReference type="Pfam" id="PF12849">
    <property type="entry name" value="PBP_like_2"/>
    <property type="match status" value="1"/>
</dbReference>
<keyword evidence="10" id="KW-0472">Membrane</keyword>
<dbReference type="CDD" id="cd13653">
    <property type="entry name" value="PBP2_phosphate_like_1"/>
    <property type="match status" value="1"/>
</dbReference>
<evidence type="ECO:0000256" key="8">
    <source>
        <dbReference type="ARBA" id="ARBA00023139"/>
    </source>
</evidence>
<dbReference type="InterPro" id="IPR024370">
    <property type="entry name" value="PBP_domain"/>
</dbReference>
<evidence type="ECO:0000256" key="2">
    <source>
        <dbReference type="ARBA" id="ARBA00004193"/>
    </source>
</evidence>
<comment type="function">
    <text evidence="10">Involved in the system for phosphate transport across the cytoplasmic membrane.</text>
</comment>
<sequence length="300" mass="32104">MMNLKKFSKLIALTAMVGLLGTVAVGCGGNSAKETNADKPAASAQKGSIQVKGSDTIVNLSQKMAETYMEKNKDANIAVTGGGSGTGIKALINGTTDLANASREMKDEEKKELKEKTGKDTKEIVIARDGIGFIVNKDNPVKELTMDQLSDIYTGKVSNWKELGGPDEKIVVYARETSSGTHVFIKEHVMKNKDYRTDALLQSSNAAIVKEVEANKGAIGYVGLGYLKDTTKTLGVKKDGQSAAVMPSEATVKDKSYPVSRPLFVYAAGEPEGLAKSFVDFMLSDEGQQIVKSMDFVTAK</sequence>
<dbReference type="SUPFAM" id="SSF53850">
    <property type="entry name" value="Periplasmic binding protein-like II"/>
    <property type="match status" value="1"/>
</dbReference>
<comment type="similarity">
    <text evidence="3 10">Belongs to the PstS family.</text>
</comment>
<keyword evidence="13" id="KW-1185">Reference proteome</keyword>
<comment type="function">
    <text evidence="1">Part of the ABC transporter complex PstSACB involved in phosphate import.</text>
</comment>
<dbReference type="NCBIfam" id="TIGR02136">
    <property type="entry name" value="ptsS_2"/>
    <property type="match status" value="1"/>
</dbReference>
<evidence type="ECO:0000313" key="12">
    <source>
        <dbReference type="EMBL" id="MBC9783280.1"/>
    </source>
</evidence>
<gene>
    <name evidence="12" type="ORF">H1S01_01995</name>
</gene>
<comment type="subunit">
    <text evidence="4 10">The complex is composed of two ATP-binding proteins (PstB), two transmembrane proteins (PstC and PstA) and a solute-binding protein (PstS).</text>
</comment>
<evidence type="ECO:0000259" key="11">
    <source>
        <dbReference type="Pfam" id="PF12849"/>
    </source>
</evidence>
<evidence type="ECO:0000256" key="9">
    <source>
        <dbReference type="ARBA" id="ARBA00023288"/>
    </source>
</evidence>
<keyword evidence="10" id="KW-1003">Cell membrane</keyword>
<evidence type="ECO:0000256" key="5">
    <source>
        <dbReference type="ARBA" id="ARBA00022448"/>
    </source>
</evidence>
<comment type="subcellular location">
    <subcellularLocation>
        <location evidence="2 10">Cell membrane</location>
        <topology evidence="2 10">Lipid-anchor</topology>
    </subcellularLocation>
</comment>
<proteinExistence type="inferred from homology"/>
<keyword evidence="8 10" id="KW-0564">Palmitate</keyword>
<feature type="chain" id="PRO_5044964828" description="Phosphate-binding protein" evidence="10">
    <location>
        <begin position="25"/>
        <end position="300"/>
    </location>
</feature>
<keyword evidence="7 10" id="KW-0732">Signal</keyword>
<dbReference type="Gene3D" id="3.40.190.10">
    <property type="entry name" value="Periplasmic binding protein-like II"/>
    <property type="match status" value="2"/>
</dbReference>
<dbReference type="Proteomes" id="UP000617402">
    <property type="component" value="Unassembled WGS sequence"/>
</dbReference>
<dbReference type="InterPro" id="IPR050811">
    <property type="entry name" value="Phosphate_ABC_transporter"/>
</dbReference>
<dbReference type="PROSITE" id="PS51257">
    <property type="entry name" value="PROKAR_LIPOPROTEIN"/>
    <property type="match status" value="1"/>
</dbReference>
<feature type="domain" description="PBP" evidence="11">
    <location>
        <begin position="41"/>
        <end position="286"/>
    </location>
</feature>
<evidence type="ECO:0000256" key="7">
    <source>
        <dbReference type="ARBA" id="ARBA00022729"/>
    </source>
</evidence>
<comment type="caution">
    <text evidence="12">The sequence shown here is derived from an EMBL/GenBank/DDBJ whole genome shotgun (WGS) entry which is preliminary data.</text>
</comment>
<evidence type="ECO:0000256" key="1">
    <source>
        <dbReference type="ARBA" id="ARBA00002841"/>
    </source>
</evidence>
<dbReference type="EMBL" id="JACVHF010000001">
    <property type="protein sequence ID" value="MBC9783280.1"/>
    <property type="molecule type" value="Genomic_DNA"/>
</dbReference>